<dbReference type="EMBL" id="CAEZXS010000026">
    <property type="protein sequence ID" value="CAB4690170.1"/>
    <property type="molecule type" value="Genomic_DNA"/>
</dbReference>
<dbReference type="InterPro" id="IPR045540">
    <property type="entry name" value="YegS/DAGK_C"/>
</dbReference>
<dbReference type="Gene3D" id="2.60.200.40">
    <property type="match status" value="1"/>
</dbReference>
<proteinExistence type="predicted"/>
<dbReference type="EMBL" id="CAFAAQ010000063">
    <property type="protein sequence ID" value="CAB4806184.1"/>
    <property type="molecule type" value="Genomic_DNA"/>
</dbReference>
<dbReference type="InterPro" id="IPR016064">
    <property type="entry name" value="NAD/diacylglycerol_kinase_sf"/>
</dbReference>
<reference evidence="4" key="1">
    <citation type="submission" date="2020-05" db="EMBL/GenBank/DDBJ databases">
        <authorList>
            <person name="Chiriac C."/>
            <person name="Salcher M."/>
            <person name="Ghai R."/>
            <person name="Kavagutti S V."/>
        </authorList>
    </citation>
    <scope>NUCLEOTIDE SEQUENCE</scope>
</reference>
<evidence type="ECO:0000313" key="2">
    <source>
        <dbReference type="EMBL" id="CAB4690170.1"/>
    </source>
</evidence>
<evidence type="ECO:0000313" key="5">
    <source>
        <dbReference type="EMBL" id="CAB5027853.1"/>
    </source>
</evidence>
<protein>
    <submittedName>
        <fullName evidence="4">Unannotated protein</fullName>
    </submittedName>
</protein>
<gene>
    <name evidence="2" type="ORF">UFOPK2582_00360</name>
    <name evidence="3" type="ORF">UFOPK3046_00852</name>
    <name evidence="4" type="ORF">UFOPK3914_00072</name>
    <name evidence="5" type="ORF">UFOPK4173_00346</name>
    <name evidence="6" type="ORF">UFOPK4354_00626</name>
</gene>
<evidence type="ECO:0000313" key="4">
    <source>
        <dbReference type="EMBL" id="CAB4968308.1"/>
    </source>
</evidence>
<organism evidence="4">
    <name type="scientific">freshwater metagenome</name>
    <dbReference type="NCBI Taxonomy" id="449393"/>
    <lineage>
        <taxon>unclassified sequences</taxon>
        <taxon>metagenomes</taxon>
        <taxon>ecological metagenomes</taxon>
    </lineage>
</organism>
<dbReference type="SUPFAM" id="SSF111331">
    <property type="entry name" value="NAD kinase/diacylglycerol kinase-like"/>
    <property type="match status" value="1"/>
</dbReference>
<sequence>MTIRKGETWGQPGGIERPSEFVSTDSELAAVLQGCRNSQTVAPLIGLLGGSLHRTLGAPQRDEAALRSGQGYIYPIDVGVLGFSDAQGANQEVVFVAHLLALTDPRSRLWKGRTVIAMNAAFLDDLNLAPKSHPNDGRLDVTDGQLNRSQRKQALRRAVSGSHLPHPALIEQRVSTRLEIRGETAFRFVADGRPCGAAQQFSITCIPDAARILL</sequence>
<dbReference type="EMBL" id="CAFBPW010000023">
    <property type="protein sequence ID" value="CAB5027853.1"/>
    <property type="molecule type" value="Genomic_DNA"/>
</dbReference>
<dbReference type="EMBL" id="CAFBOG010000003">
    <property type="protein sequence ID" value="CAB4968308.1"/>
    <property type="molecule type" value="Genomic_DNA"/>
</dbReference>
<evidence type="ECO:0000313" key="6">
    <source>
        <dbReference type="EMBL" id="CAB5064872.1"/>
    </source>
</evidence>
<name>A0A6J7LJ30_9ZZZZ</name>
<dbReference type="AlphaFoldDB" id="A0A6J7LJ30"/>
<accession>A0A6J7LJ30</accession>
<evidence type="ECO:0000259" key="1">
    <source>
        <dbReference type="Pfam" id="PF19279"/>
    </source>
</evidence>
<dbReference type="EMBL" id="CAFBQW010000051">
    <property type="protein sequence ID" value="CAB5064872.1"/>
    <property type="molecule type" value="Genomic_DNA"/>
</dbReference>
<feature type="domain" description="YegS/DAGK C-terminal" evidence="1">
    <location>
        <begin position="104"/>
        <end position="213"/>
    </location>
</feature>
<evidence type="ECO:0000313" key="3">
    <source>
        <dbReference type="EMBL" id="CAB4806184.1"/>
    </source>
</evidence>
<dbReference type="Pfam" id="PF19279">
    <property type="entry name" value="YegS_C"/>
    <property type="match status" value="1"/>
</dbReference>